<accession>W1X8X0</accession>
<dbReference type="Gene3D" id="2.160.20.20">
    <property type="match status" value="1"/>
</dbReference>
<dbReference type="EMBL" id="AZMM01017266">
    <property type="protein sequence ID" value="ETJ26718.1"/>
    <property type="molecule type" value="Genomic_DNA"/>
</dbReference>
<comment type="caution">
    <text evidence="1">The sequence shown here is derived from an EMBL/GenBank/DDBJ whole genome shotgun (WGS) entry which is preliminary data.</text>
</comment>
<reference evidence="1" key="1">
    <citation type="submission" date="2013-12" db="EMBL/GenBank/DDBJ databases">
        <title>A Varibaculum cambriense genome reconstructed from a premature infant gut community with otherwise low bacterial novelty that shifts toward anaerobic metabolism during the third week of life.</title>
        <authorList>
            <person name="Brown C.T."/>
            <person name="Sharon I."/>
            <person name="Thomas B.C."/>
            <person name="Castelle C.J."/>
            <person name="Morowitz M.J."/>
            <person name="Banfield J.F."/>
        </authorList>
    </citation>
    <scope>NUCLEOTIDE SEQUENCE</scope>
</reference>
<dbReference type="InterPro" id="IPR012332">
    <property type="entry name" value="Autotransporter_pectin_lyase_C"/>
</dbReference>
<gene>
    <name evidence="1" type="ORF">Q604_UNBC17266G0001</name>
</gene>
<name>W1X8X0_9ZZZZ</name>
<organism evidence="1">
    <name type="scientific">human gut metagenome</name>
    <dbReference type="NCBI Taxonomy" id="408170"/>
    <lineage>
        <taxon>unclassified sequences</taxon>
        <taxon>metagenomes</taxon>
        <taxon>organismal metagenomes</taxon>
    </lineage>
</organism>
<proteinExistence type="predicted"/>
<evidence type="ECO:0000313" key="1">
    <source>
        <dbReference type="EMBL" id="ETJ26718.1"/>
    </source>
</evidence>
<dbReference type="AlphaFoldDB" id="W1X8X0"/>
<protein>
    <submittedName>
        <fullName evidence="1">Uncharacterized protein</fullName>
    </submittedName>
</protein>
<sequence>ADSISTIALDMTNGSSLVGAVNTDNTAKEVTVKLSKDSNWILTGDSYVKSLNNEDTTGSNIHLNGYKLVVAEK</sequence>
<feature type="non-terminal residue" evidence="1">
    <location>
        <position position="1"/>
    </location>
</feature>